<evidence type="ECO:0000256" key="1">
    <source>
        <dbReference type="SAM" id="MobiDB-lite"/>
    </source>
</evidence>
<gene>
    <name evidence="2" type="ORF">Csp1_18250</name>
</gene>
<name>A0A2Z3YSG3_9CORY</name>
<sequence>MAWTPHDLPHLVSRFGAATAARTRLMQQAFTTGHAGRTPTLPPPSFHQAGVRESMITGLITDCPLYWMDAEVCALLRTTAPGLPAWSPEELVPAPHGIIAFEKEVVTYPDPDGGRVRELTVDAVGWQIHDGQVTVHALSLRRGARTPHDAALYDSLAGALHRYAPHVTVPPEQELSSPLTDVLNLTVGLSDTVNADGSVSVPPGSLGWSRKSTGPEALEALEATALTVHCDLHARLLRVLGATWALLRQRDVLAPGEPVRTHVRVPVGTSAAEPAERAERAMQTESRHRPRRSATTRQQVQVRVYRLSPSLREYSGGPGHGPAVRRWWVRGHWRRQPWGRRQSRRKLVYILPHTAGARGVQVDGDGPDDRPSVTVVKL</sequence>
<dbReference type="Proteomes" id="UP000247696">
    <property type="component" value="Chromosome"/>
</dbReference>
<dbReference type="STRING" id="1737425.GCA_900049755_01040"/>
<protein>
    <submittedName>
        <fullName evidence="2">Uncharacterized protein</fullName>
    </submittedName>
</protein>
<dbReference type="RefSeq" id="WP_110481604.1">
    <property type="nucleotide sequence ID" value="NZ_CP024988.1"/>
</dbReference>
<evidence type="ECO:0000313" key="3">
    <source>
        <dbReference type="Proteomes" id="UP000247696"/>
    </source>
</evidence>
<reference evidence="3" key="1">
    <citation type="submission" date="2017-11" db="EMBL/GenBank/DDBJ databases">
        <title>Otitis media/interna in a cat caused by the recently described species Corynebacterium provencense.</title>
        <authorList>
            <person name="Kittl S."/>
            <person name="Brodard I."/>
            <person name="Rychener L."/>
            <person name="Jores J."/>
            <person name="Roosje P."/>
            <person name="Gobeli Brawand S."/>
        </authorList>
    </citation>
    <scope>NUCLEOTIDE SEQUENCE [LARGE SCALE GENOMIC DNA]</scope>
    <source>
        <strain evidence="3">17KM38</strain>
    </source>
</reference>
<feature type="region of interest" description="Disordered" evidence="1">
    <location>
        <begin position="268"/>
        <end position="298"/>
    </location>
</feature>
<accession>A0A2Z3YSG3</accession>
<proteinExistence type="predicted"/>
<keyword evidence="3" id="KW-1185">Reference proteome</keyword>
<organism evidence="2 3">
    <name type="scientific">Corynebacterium provencense</name>
    <dbReference type="NCBI Taxonomy" id="1737425"/>
    <lineage>
        <taxon>Bacteria</taxon>
        <taxon>Bacillati</taxon>
        <taxon>Actinomycetota</taxon>
        <taxon>Actinomycetes</taxon>
        <taxon>Mycobacteriales</taxon>
        <taxon>Corynebacteriaceae</taxon>
        <taxon>Corynebacterium</taxon>
    </lineage>
</organism>
<dbReference type="OrthoDB" id="3360929at2"/>
<feature type="compositionally biased region" description="Basic and acidic residues" evidence="1">
    <location>
        <begin position="274"/>
        <end position="287"/>
    </location>
</feature>
<dbReference type="KEGG" id="cpre:Csp1_18250"/>
<evidence type="ECO:0000313" key="2">
    <source>
        <dbReference type="EMBL" id="AWT26601.1"/>
    </source>
</evidence>
<dbReference type="AlphaFoldDB" id="A0A2Z3YSG3"/>
<dbReference type="EMBL" id="CP024988">
    <property type="protein sequence ID" value="AWT26601.1"/>
    <property type="molecule type" value="Genomic_DNA"/>
</dbReference>
<feature type="region of interest" description="Disordered" evidence="1">
    <location>
        <begin position="359"/>
        <end position="378"/>
    </location>
</feature>